<sequence>MGQCLSTAFRAPSAKQASKETVLVASADAAAASRDCVAQVPGKLQHTDASRHPPDCGISTSGPDKARAAAATDAFFSSKQSSASAISSANSVAHSSAASSTAASDLSEPAAAAAAATSYSIERPRYAAPVQPFEPYDAWRLGPPVPACQDGRIAAACAIAEYRTPSDPSVEQVLQVLCTCFDVDSSTCTLLTGECIYILNACGCIKPGMCPWRWGFCGWSFLPSNTEVLAVEDLGNDARFSDNAFVLEEPKLAFYLAAPLVTTNGHRLGTLCVVGQKARRFSAEQANMLAGMAELVVRTLESSYALELAKRRTAALRRAVDTYTTASLFVTAREGRWALMHMNDSALRLAGLPSLEPKTDFWDVFRVDAGREGEGFFRRAALQNIEFSMTVFLRADVAPGNSAGSGAQPRRYVMTFRPAGSALLDSNTDVVGIPAFLPMDPATTAGFYFVTAREAAKATSTGSGTRSGSVTNSGGGGSSGSQGRRPLLPGVLPFEGLQLGPPLGKGGYGVVYRGLYKDQLVAVKVIEDTDAVRMHDGRPLEAVITEKLHHPNLVMAMGYATVPGRDQYNPHQETWLLLDFCDRGCLIDAIERGWFTAECSLIRGEIDYGRALALAAQIASAMAFLHANSIVHGDLTGGNVLLASAPGSPIGVCAKVADFGLSRNMDVQTRVETRTYGTITHMAPEVLRFNQISKAADVYSFGVILWELAAGCRAWVGMVHTQIVCAVAVDGQRLGFPKGVRAPPRAYQALASRC</sequence>
<name>A0AAW1RU60_9CHLO</name>
<organism evidence="5 6">
    <name type="scientific">Elliptochloris bilobata</name>
    <dbReference type="NCBI Taxonomy" id="381761"/>
    <lineage>
        <taxon>Eukaryota</taxon>
        <taxon>Viridiplantae</taxon>
        <taxon>Chlorophyta</taxon>
        <taxon>core chlorophytes</taxon>
        <taxon>Trebouxiophyceae</taxon>
        <taxon>Trebouxiophyceae incertae sedis</taxon>
        <taxon>Elliptochloris clade</taxon>
        <taxon>Elliptochloris</taxon>
    </lineage>
</organism>
<feature type="region of interest" description="Disordered" evidence="3">
    <location>
        <begin position="459"/>
        <end position="485"/>
    </location>
</feature>
<evidence type="ECO:0000256" key="3">
    <source>
        <dbReference type="SAM" id="MobiDB-lite"/>
    </source>
</evidence>
<evidence type="ECO:0000313" key="5">
    <source>
        <dbReference type="EMBL" id="KAK9837249.1"/>
    </source>
</evidence>
<dbReference type="InterPro" id="IPR008266">
    <property type="entry name" value="Tyr_kinase_AS"/>
</dbReference>
<dbReference type="PANTHER" id="PTHR44329:SF214">
    <property type="entry name" value="PROTEIN KINASE DOMAIN-CONTAINING PROTEIN"/>
    <property type="match status" value="1"/>
</dbReference>
<dbReference type="PANTHER" id="PTHR44329">
    <property type="entry name" value="SERINE/THREONINE-PROTEIN KINASE TNNI3K-RELATED"/>
    <property type="match status" value="1"/>
</dbReference>
<dbReference type="InterPro" id="IPR003018">
    <property type="entry name" value="GAF"/>
</dbReference>
<dbReference type="Proteomes" id="UP001445335">
    <property type="component" value="Unassembled WGS sequence"/>
</dbReference>
<evidence type="ECO:0000313" key="6">
    <source>
        <dbReference type="Proteomes" id="UP001445335"/>
    </source>
</evidence>
<dbReference type="PROSITE" id="PS50011">
    <property type="entry name" value="PROTEIN_KINASE_DOM"/>
    <property type="match status" value="1"/>
</dbReference>
<dbReference type="InterPro" id="IPR051681">
    <property type="entry name" value="Ser/Thr_Kinases-Pseudokinases"/>
</dbReference>
<evidence type="ECO:0000259" key="4">
    <source>
        <dbReference type="PROSITE" id="PS50011"/>
    </source>
</evidence>
<dbReference type="EMBL" id="JALJOU010000022">
    <property type="protein sequence ID" value="KAK9837249.1"/>
    <property type="molecule type" value="Genomic_DNA"/>
</dbReference>
<comment type="caution">
    <text evidence="5">The sequence shown here is derived from an EMBL/GenBank/DDBJ whole genome shotgun (WGS) entry which is preliminary data.</text>
</comment>
<evidence type="ECO:0000256" key="1">
    <source>
        <dbReference type="ARBA" id="ARBA00023170"/>
    </source>
</evidence>
<dbReference type="Pfam" id="PF01590">
    <property type="entry name" value="GAF"/>
    <property type="match status" value="1"/>
</dbReference>
<proteinExistence type="predicted"/>
<gene>
    <name evidence="5" type="ORF">WJX81_001439</name>
</gene>
<dbReference type="Gene3D" id="3.30.450.40">
    <property type="match status" value="1"/>
</dbReference>
<feature type="compositionally biased region" description="Low complexity" evidence="3">
    <location>
        <begin position="459"/>
        <end position="472"/>
    </location>
</feature>
<dbReference type="InterPro" id="IPR017441">
    <property type="entry name" value="Protein_kinase_ATP_BS"/>
</dbReference>
<dbReference type="InterPro" id="IPR011009">
    <property type="entry name" value="Kinase-like_dom_sf"/>
</dbReference>
<evidence type="ECO:0000256" key="2">
    <source>
        <dbReference type="PROSITE-ProRule" id="PRU10141"/>
    </source>
</evidence>
<reference evidence="5 6" key="1">
    <citation type="journal article" date="2024" name="Nat. Commun.">
        <title>Phylogenomics reveals the evolutionary origins of lichenization in chlorophyte algae.</title>
        <authorList>
            <person name="Puginier C."/>
            <person name="Libourel C."/>
            <person name="Otte J."/>
            <person name="Skaloud P."/>
            <person name="Haon M."/>
            <person name="Grisel S."/>
            <person name="Petersen M."/>
            <person name="Berrin J.G."/>
            <person name="Delaux P.M."/>
            <person name="Dal Grande F."/>
            <person name="Keller J."/>
        </authorList>
    </citation>
    <scope>NUCLEOTIDE SEQUENCE [LARGE SCALE GENOMIC DNA]</scope>
    <source>
        <strain evidence="5 6">SAG 245.80</strain>
    </source>
</reference>
<feature type="compositionally biased region" description="Basic and acidic residues" evidence="3">
    <location>
        <begin position="45"/>
        <end position="54"/>
    </location>
</feature>
<dbReference type="InterPro" id="IPR000719">
    <property type="entry name" value="Prot_kinase_dom"/>
</dbReference>
<dbReference type="GO" id="GO:0004674">
    <property type="term" value="F:protein serine/threonine kinase activity"/>
    <property type="evidence" value="ECO:0007669"/>
    <property type="project" value="TreeGrafter"/>
</dbReference>
<dbReference type="GO" id="GO:0005524">
    <property type="term" value="F:ATP binding"/>
    <property type="evidence" value="ECO:0007669"/>
    <property type="project" value="UniProtKB-UniRule"/>
</dbReference>
<keyword evidence="6" id="KW-1185">Reference proteome</keyword>
<accession>A0AAW1RU60</accession>
<keyword evidence="2" id="KW-0067">ATP-binding</keyword>
<dbReference type="PROSITE" id="PS00107">
    <property type="entry name" value="PROTEIN_KINASE_ATP"/>
    <property type="match status" value="1"/>
</dbReference>
<dbReference type="Pfam" id="PF07714">
    <property type="entry name" value="PK_Tyr_Ser-Thr"/>
    <property type="match status" value="1"/>
</dbReference>
<dbReference type="SUPFAM" id="SSF55781">
    <property type="entry name" value="GAF domain-like"/>
    <property type="match status" value="1"/>
</dbReference>
<dbReference type="AlphaFoldDB" id="A0AAW1RU60"/>
<dbReference type="PROSITE" id="PS00109">
    <property type="entry name" value="PROTEIN_KINASE_TYR"/>
    <property type="match status" value="1"/>
</dbReference>
<keyword evidence="1" id="KW-0675">Receptor</keyword>
<protein>
    <recommendedName>
        <fullName evidence="4">Protein kinase domain-containing protein</fullName>
    </recommendedName>
</protein>
<dbReference type="Gene3D" id="1.10.510.10">
    <property type="entry name" value="Transferase(Phosphotransferase) domain 1"/>
    <property type="match status" value="1"/>
</dbReference>
<dbReference type="InterPro" id="IPR001245">
    <property type="entry name" value="Ser-Thr/Tyr_kinase_cat_dom"/>
</dbReference>
<dbReference type="InterPro" id="IPR029016">
    <property type="entry name" value="GAF-like_dom_sf"/>
</dbReference>
<feature type="domain" description="Protein kinase" evidence="4">
    <location>
        <begin position="497"/>
        <end position="754"/>
    </location>
</feature>
<dbReference type="SUPFAM" id="SSF56112">
    <property type="entry name" value="Protein kinase-like (PK-like)"/>
    <property type="match status" value="1"/>
</dbReference>
<keyword evidence="2" id="KW-0547">Nucleotide-binding</keyword>
<feature type="binding site" evidence="2">
    <location>
        <position position="524"/>
    </location>
    <ligand>
        <name>ATP</name>
        <dbReference type="ChEBI" id="CHEBI:30616"/>
    </ligand>
</feature>
<feature type="region of interest" description="Disordered" evidence="3">
    <location>
        <begin position="42"/>
        <end position="64"/>
    </location>
</feature>